<feature type="compositionally biased region" description="Basic and acidic residues" evidence="1">
    <location>
        <begin position="94"/>
        <end position="106"/>
    </location>
</feature>
<keyword evidence="3" id="KW-1185">Reference proteome</keyword>
<feature type="compositionally biased region" description="Basic and acidic residues" evidence="1">
    <location>
        <begin position="240"/>
        <end position="252"/>
    </location>
</feature>
<dbReference type="OrthoDB" id="2402960at2759"/>
<feature type="compositionally biased region" description="Low complexity" evidence="1">
    <location>
        <begin position="29"/>
        <end position="46"/>
    </location>
</feature>
<name>A0A5N6SCY8_ASPPS</name>
<dbReference type="AlphaFoldDB" id="A0A5N6SCY8"/>
<evidence type="ECO:0000256" key="1">
    <source>
        <dbReference type="SAM" id="MobiDB-lite"/>
    </source>
</evidence>
<organism evidence="2 3">
    <name type="scientific">Aspergillus pseudotamarii</name>
    <dbReference type="NCBI Taxonomy" id="132259"/>
    <lineage>
        <taxon>Eukaryota</taxon>
        <taxon>Fungi</taxon>
        <taxon>Dikarya</taxon>
        <taxon>Ascomycota</taxon>
        <taxon>Pezizomycotina</taxon>
        <taxon>Eurotiomycetes</taxon>
        <taxon>Eurotiomycetidae</taxon>
        <taxon>Eurotiales</taxon>
        <taxon>Aspergillaceae</taxon>
        <taxon>Aspergillus</taxon>
        <taxon>Aspergillus subgen. Circumdati</taxon>
    </lineage>
</organism>
<protein>
    <submittedName>
        <fullName evidence="2">Uncharacterized protein</fullName>
    </submittedName>
</protein>
<gene>
    <name evidence="2" type="ORF">BDV38DRAFT_207447</name>
</gene>
<feature type="region of interest" description="Disordered" evidence="1">
    <location>
        <begin position="1"/>
        <end position="359"/>
    </location>
</feature>
<sequence length="386" mass="41662">MTDPVADTPAMDEFAQTRGGDDLFDDEIVPVAAEPEVPPEVQALEENVASLSLETQTPPPRTETPPRSRGGERRGRGRGKGRGGRQGSQNPASRRGDGGSRAKSADDAAQNEKSNEEPTKDVSAEATEQAKKEDATSDSKPSAEANGPRVPAVRGDRSATGGIKKPKLTEEELSQRIAAAKENAARKAAAHARAEADQASFLEREKVAEEKRRQERQHRRVMDNERERNRQRKLQALGGREWDSQKQEEDYNPRGGRGGFRRGMHGGVSGYVRRDFGDSQPDEETNNHHHNSARGRGRGGRGGRGRGRGPRPDIPPSEGAANEPSSTEQKLAPAPVIDNEAEFPSLPGGIKKESTVDNDSTTAKLDAVLSPISASGATWAEQVENN</sequence>
<feature type="compositionally biased region" description="Basic and acidic residues" evidence="1">
    <location>
        <begin position="64"/>
        <end position="74"/>
    </location>
</feature>
<dbReference type="Proteomes" id="UP000325672">
    <property type="component" value="Unassembled WGS sequence"/>
</dbReference>
<dbReference type="EMBL" id="ML743630">
    <property type="protein sequence ID" value="KAE8132586.1"/>
    <property type="molecule type" value="Genomic_DNA"/>
</dbReference>
<evidence type="ECO:0000313" key="3">
    <source>
        <dbReference type="Proteomes" id="UP000325672"/>
    </source>
</evidence>
<evidence type="ECO:0000313" key="2">
    <source>
        <dbReference type="EMBL" id="KAE8132586.1"/>
    </source>
</evidence>
<dbReference type="RefSeq" id="XP_031908649.1">
    <property type="nucleotide sequence ID" value="XM_032052553.1"/>
</dbReference>
<feature type="compositionally biased region" description="Basic residues" evidence="1">
    <location>
        <begin position="288"/>
        <end position="309"/>
    </location>
</feature>
<proteinExistence type="predicted"/>
<feature type="compositionally biased region" description="Basic and acidic residues" evidence="1">
    <location>
        <begin position="192"/>
        <end position="213"/>
    </location>
</feature>
<accession>A0A5N6SCY8</accession>
<feature type="compositionally biased region" description="Basic and acidic residues" evidence="1">
    <location>
        <begin position="113"/>
        <end position="137"/>
    </location>
</feature>
<reference evidence="2 3" key="1">
    <citation type="submission" date="2019-04" db="EMBL/GenBank/DDBJ databases">
        <title>Friends and foes A comparative genomics study of 23 Aspergillus species from section Flavi.</title>
        <authorList>
            <consortium name="DOE Joint Genome Institute"/>
            <person name="Kjaerbolling I."/>
            <person name="Vesth T."/>
            <person name="Frisvad J.C."/>
            <person name="Nybo J.L."/>
            <person name="Theobald S."/>
            <person name="Kildgaard S."/>
            <person name="Isbrandt T."/>
            <person name="Kuo A."/>
            <person name="Sato A."/>
            <person name="Lyhne E.K."/>
            <person name="Kogle M.E."/>
            <person name="Wiebenga A."/>
            <person name="Kun R.S."/>
            <person name="Lubbers R.J."/>
            <person name="Makela M.R."/>
            <person name="Barry K."/>
            <person name="Chovatia M."/>
            <person name="Clum A."/>
            <person name="Daum C."/>
            <person name="Haridas S."/>
            <person name="He G."/>
            <person name="LaButti K."/>
            <person name="Lipzen A."/>
            <person name="Mondo S."/>
            <person name="Riley R."/>
            <person name="Salamov A."/>
            <person name="Simmons B.A."/>
            <person name="Magnuson J.K."/>
            <person name="Henrissat B."/>
            <person name="Mortensen U.H."/>
            <person name="Larsen T.O."/>
            <person name="Devries R.P."/>
            <person name="Grigoriev I.V."/>
            <person name="Machida M."/>
            <person name="Baker S.E."/>
            <person name="Andersen M.R."/>
        </authorList>
    </citation>
    <scope>NUCLEOTIDE SEQUENCE [LARGE SCALE GENOMIC DNA]</scope>
    <source>
        <strain evidence="2 3">CBS 117625</strain>
    </source>
</reference>
<dbReference type="GeneID" id="43636763"/>